<organism evidence="5 6">
    <name type="scientific">Cetobacterium ceti</name>
    <dbReference type="NCBI Taxonomy" id="180163"/>
    <lineage>
        <taxon>Bacteria</taxon>
        <taxon>Fusobacteriati</taxon>
        <taxon>Fusobacteriota</taxon>
        <taxon>Fusobacteriia</taxon>
        <taxon>Fusobacteriales</taxon>
        <taxon>Fusobacteriaceae</taxon>
        <taxon>Cetobacterium</taxon>
    </lineage>
</organism>
<dbReference type="AlphaFoldDB" id="A0A1T4KHP4"/>
<dbReference type="InterPro" id="IPR039424">
    <property type="entry name" value="SBP_5"/>
</dbReference>
<evidence type="ECO:0000256" key="2">
    <source>
        <dbReference type="ARBA" id="ARBA00022448"/>
    </source>
</evidence>
<dbReference type="RefSeq" id="WP_078692972.1">
    <property type="nucleotide sequence ID" value="NZ_FUWX01000005.1"/>
</dbReference>
<dbReference type="GO" id="GO:0043190">
    <property type="term" value="C:ATP-binding cassette (ABC) transporter complex"/>
    <property type="evidence" value="ECO:0007669"/>
    <property type="project" value="InterPro"/>
</dbReference>
<keyword evidence="2" id="KW-0813">Transport</keyword>
<dbReference type="GO" id="GO:1904680">
    <property type="term" value="F:peptide transmembrane transporter activity"/>
    <property type="evidence" value="ECO:0007669"/>
    <property type="project" value="TreeGrafter"/>
</dbReference>
<dbReference type="SUPFAM" id="SSF53850">
    <property type="entry name" value="Periplasmic binding protein-like II"/>
    <property type="match status" value="1"/>
</dbReference>
<keyword evidence="3" id="KW-0732">Signal</keyword>
<dbReference type="Gene3D" id="3.10.105.10">
    <property type="entry name" value="Dipeptide-binding Protein, Domain 3"/>
    <property type="match status" value="1"/>
</dbReference>
<dbReference type="STRING" id="180163.SAMN02745174_00428"/>
<evidence type="ECO:0000256" key="3">
    <source>
        <dbReference type="ARBA" id="ARBA00022729"/>
    </source>
</evidence>
<evidence type="ECO:0000313" key="6">
    <source>
        <dbReference type="Proteomes" id="UP000191153"/>
    </source>
</evidence>
<dbReference type="InterPro" id="IPR030678">
    <property type="entry name" value="Peptide/Ni-bd"/>
</dbReference>
<dbReference type="PANTHER" id="PTHR30290:SF9">
    <property type="entry name" value="OLIGOPEPTIDE-BINDING PROTEIN APPA"/>
    <property type="match status" value="1"/>
</dbReference>
<dbReference type="PROSITE" id="PS51257">
    <property type="entry name" value="PROKAR_LIPOPROTEIN"/>
    <property type="match status" value="1"/>
</dbReference>
<dbReference type="Gene3D" id="3.90.76.10">
    <property type="entry name" value="Dipeptide-binding Protein, Domain 1"/>
    <property type="match status" value="1"/>
</dbReference>
<accession>A0A1T4KHP4</accession>
<dbReference type="GO" id="GO:0015833">
    <property type="term" value="P:peptide transport"/>
    <property type="evidence" value="ECO:0007669"/>
    <property type="project" value="TreeGrafter"/>
</dbReference>
<dbReference type="Proteomes" id="UP000191153">
    <property type="component" value="Unassembled WGS sequence"/>
</dbReference>
<dbReference type="PROSITE" id="PS01040">
    <property type="entry name" value="SBP_BACTERIAL_5"/>
    <property type="match status" value="1"/>
</dbReference>
<sequence length="504" mass="57388">MKKIFMILTLIVTFIFLAGCSDEKDLKDRMVIPIKTGFASIAPDSDIAGATKEVIRNLNSGLLRFDPDKNKLVPGLAKSYEIKNGGKSYIFTLRENLKFHNGKIITPEDVKYSFERVAGLKTGKPIVGDWQMNLKDVKVLDKNRVEIDIKDGQEKSSDIYDLADVAIIPEGISEKELEKHPIGAGPYEFVEYIPGQKLVLKAFKDYYLGEPEIKEVEFRVYKEGASRLIAFKNGDINFLPLTNETEKEFKNDKNVTLISGLQNDITLLYLNNSYEPFKNKKVREAIWRGIDIDRIIKGIGLSSSVKVGSHMSPGLDEYFKKGLENKYSYNPEIAKKLLKEAGQSNLKFTINTIAENNFDNDAALFIKEDLKKIGVEVEIVPIPLSQYLPTVFRNHEYQGAILRIIGYPDPYRILNRYRTGDLSNMGEYSNKKIDELLEKASKEYNKEENIKIYKEIQNILNEDIGGIYLMDQGRVVALSPQFTGYKMYPFAYIDVSSIKIKKDK</sequence>
<dbReference type="PIRSF" id="PIRSF002741">
    <property type="entry name" value="MppA"/>
    <property type="match status" value="1"/>
</dbReference>
<dbReference type="InterPro" id="IPR000914">
    <property type="entry name" value="SBP_5_dom"/>
</dbReference>
<protein>
    <submittedName>
        <fullName evidence="5">Peptide/nickel transport system substrate-binding protein</fullName>
    </submittedName>
</protein>
<dbReference type="OrthoDB" id="9796817at2"/>
<name>A0A1T4KHP4_9FUSO</name>
<reference evidence="5 6" key="1">
    <citation type="submission" date="2017-02" db="EMBL/GenBank/DDBJ databases">
        <authorList>
            <person name="Peterson S.W."/>
        </authorList>
    </citation>
    <scope>NUCLEOTIDE SEQUENCE [LARGE SCALE GENOMIC DNA]</scope>
    <source>
        <strain evidence="5 6">ATCC 700028</strain>
    </source>
</reference>
<dbReference type="EMBL" id="FUWX01000005">
    <property type="protein sequence ID" value="SJZ41948.1"/>
    <property type="molecule type" value="Genomic_DNA"/>
</dbReference>
<gene>
    <name evidence="5" type="ORF">SAMN02745174_00428</name>
</gene>
<proteinExistence type="inferred from homology"/>
<keyword evidence="6" id="KW-1185">Reference proteome</keyword>
<dbReference type="InterPro" id="IPR023765">
    <property type="entry name" value="SBP_5_CS"/>
</dbReference>
<evidence type="ECO:0000313" key="5">
    <source>
        <dbReference type="EMBL" id="SJZ41948.1"/>
    </source>
</evidence>
<evidence type="ECO:0000259" key="4">
    <source>
        <dbReference type="Pfam" id="PF00496"/>
    </source>
</evidence>
<dbReference type="Gene3D" id="3.40.190.10">
    <property type="entry name" value="Periplasmic binding protein-like II"/>
    <property type="match status" value="1"/>
</dbReference>
<feature type="domain" description="Solute-binding protein family 5" evidence="4">
    <location>
        <begin position="71"/>
        <end position="420"/>
    </location>
</feature>
<dbReference type="PANTHER" id="PTHR30290">
    <property type="entry name" value="PERIPLASMIC BINDING COMPONENT OF ABC TRANSPORTER"/>
    <property type="match status" value="1"/>
</dbReference>
<evidence type="ECO:0000256" key="1">
    <source>
        <dbReference type="ARBA" id="ARBA00005695"/>
    </source>
</evidence>
<comment type="similarity">
    <text evidence="1">Belongs to the bacterial solute-binding protein 5 family.</text>
</comment>
<dbReference type="GO" id="GO:0042597">
    <property type="term" value="C:periplasmic space"/>
    <property type="evidence" value="ECO:0007669"/>
    <property type="project" value="UniProtKB-ARBA"/>
</dbReference>
<dbReference type="Pfam" id="PF00496">
    <property type="entry name" value="SBP_bac_5"/>
    <property type="match status" value="1"/>
</dbReference>